<dbReference type="AlphaFoldDB" id="A0A4S2BJD1"/>
<evidence type="ECO:0000256" key="2">
    <source>
        <dbReference type="SAM" id="Phobius"/>
    </source>
</evidence>
<keyword evidence="2" id="KW-1133">Transmembrane helix</keyword>
<evidence type="ECO:0000313" key="4">
    <source>
        <dbReference type="Proteomes" id="UP000309117"/>
    </source>
</evidence>
<dbReference type="Pfam" id="PF01183">
    <property type="entry name" value="Glyco_hydro_25"/>
    <property type="match status" value="1"/>
</dbReference>
<dbReference type="RefSeq" id="WP_004046232.1">
    <property type="nucleotide sequence ID" value="NZ_AQFR02000003.1"/>
</dbReference>
<evidence type="ECO:0000256" key="1">
    <source>
        <dbReference type="ARBA" id="ARBA00010646"/>
    </source>
</evidence>
<dbReference type="EMBL" id="SRYV01000010">
    <property type="protein sequence ID" value="TGY14621.1"/>
    <property type="molecule type" value="Genomic_DNA"/>
</dbReference>
<evidence type="ECO:0000313" key="3">
    <source>
        <dbReference type="EMBL" id="TGY14621.1"/>
    </source>
</evidence>
<accession>A0A4S2BJD1</accession>
<keyword evidence="2" id="KW-0472">Membrane</keyword>
<organism evidence="3 4">
    <name type="scientific">Lactobacillus intestinalis</name>
    <dbReference type="NCBI Taxonomy" id="151781"/>
    <lineage>
        <taxon>Bacteria</taxon>
        <taxon>Bacillati</taxon>
        <taxon>Bacillota</taxon>
        <taxon>Bacilli</taxon>
        <taxon>Lactobacillales</taxon>
        <taxon>Lactobacillaceae</taxon>
        <taxon>Lactobacillus</taxon>
    </lineage>
</organism>
<comment type="caution">
    <text evidence="3">The sequence shown here is derived from an EMBL/GenBank/DDBJ whole genome shotgun (WGS) entry which is preliminary data.</text>
</comment>
<keyword evidence="2" id="KW-0812">Transmembrane</keyword>
<dbReference type="GO" id="GO:0009253">
    <property type="term" value="P:peptidoglycan catabolic process"/>
    <property type="evidence" value="ECO:0007669"/>
    <property type="project" value="InterPro"/>
</dbReference>
<dbReference type="Gene3D" id="3.20.20.80">
    <property type="entry name" value="Glycosidases"/>
    <property type="match status" value="1"/>
</dbReference>
<dbReference type="Proteomes" id="UP000309117">
    <property type="component" value="Unassembled WGS sequence"/>
</dbReference>
<protein>
    <submittedName>
        <fullName evidence="3">Lysozyme</fullName>
    </submittedName>
</protein>
<feature type="transmembrane region" description="Helical" evidence="2">
    <location>
        <begin position="12"/>
        <end position="31"/>
    </location>
</feature>
<name>A0A4S2BJD1_9LACO</name>
<dbReference type="InterPro" id="IPR017853">
    <property type="entry name" value="GH"/>
</dbReference>
<dbReference type="GO" id="GO:0016998">
    <property type="term" value="P:cell wall macromolecule catabolic process"/>
    <property type="evidence" value="ECO:0007669"/>
    <property type="project" value="InterPro"/>
</dbReference>
<dbReference type="GO" id="GO:0003796">
    <property type="term" value="F:lysozyme activity"/>
    <property type="evidence" value="ECO:0007669"/>
    <property type="project" value="InterPro"/>
</dbReference>
<reference evidence="3 4" key="1">
    <citation type="submission" date="2019-04" db="EMBL/GenBank/DDBJ databases">
        <title>Microbes associate with the intestines of laboratory mice.</title>
        <authorList>
            <person name="Navarre W."/>
            <person name="Wong E."/>
            <person name="Huang K."/>
            <person name="Tropini C."/>
            <person name="Ng K."/>
            <person name="Yu B."/>
        </authorList>
    </citation>
    <scope>NUCLEOTIDE SEQUENCE [LARGE SCALE GENOMIC DNA]</scope>
    <source>
        <strain evidence="3 4">NM61_E11</strain>
    </source>
</reference>
<dbReference type="InterPro" id="IPR002053">
    <property type="entry name" value="Glyco_hydro_25"/>
</dbReference>
<gene>
    <name evidence="3" type="ORF">E5351_06125</name>
</gene>
<dbReference type="SUPFAM" id="SSF51445">
    <property type="entry name" value="(Trans)glycosidases"/>
    <property type="match status" value="1"/>
</dbReference>
<comment type="similarity">
    <text evidence="1">Belongs to the glycosyl hydrolase 25 family.</text>
</comment>
<sequence length="235" mass="26661">MKRFHHKFTLPAILTLLVLAIAGLLIGYFNYEKQTTLPPNSNSSAIGVELNQSQDYVDLHKLQANGVSFVYLKATQGRSYFDDDFLSYRDQILGTQLAYGVIVTYSNESTSNQHYRYFLKKVGRNTGTLPILIRPASSSTSSKYLRSIGRFAGMLKQLGKPVMVEENYKYHGYFPQGTLFMKTGNKAANKLKYSFWQYTTDGRVKNVSSLDQGVTMVTYNGTVQQYKQKYGQLTQ</sequence>
<proteinExistence type="inferred from homology"/>